<dbReference type="Proteomes" id="UP001164472">
    <property type="component" value="Chromosome"/>
</dbReference>
<organism evidence="3 4">
    <name type="scientific">Alkalimarinus sediminis</name>
    <dbReference type="NCBI Taxonomy" id="1632866"/>
    <lineage>
        <taxon>Bacteria</taxon>
        <taxon>Pseudomonadati</taxon>
        <taxon>Pseudomonadota</taxon>
        <taxon>Gammaproteobacteria</taxon>
        <taxon>Alteromonadales</taxon>
        <taxon>Alteromonadaceae</taxon>
        <taxon>Alkalimarinus</taxon>
    </lineage>
</organism>
<keyword evidence="4" id="KW-1185">Reference proteome</keyword>
<protein>
    <submittedName>
        <fullName evidence="3">Helix-hairpin-helix domain-containing protein</fullName>
    </submittedName>
</protein>
<feature type="region of interest" description="Disordered" evidence="2">
    <location>
        <begin position="103"/>
        <end position="156"/>
    </location>
</feature>
<dbReference type="Pfam" id="PF14520">
    <property type="entry name" value="HHH_5"/>
    <property type="match status" value="1"/>
</dbReference>
<accession>A0A9E8HQ64</accession>
<evidence type="ECO:0000256" key="1">
    <source>
        <dbReference type="SAM" id="Coils"/>
    </source>
</evidence>
<proteinExistence type="predicted"/>
<evidence type="ECO:0000256" key="2">
    <source>
        <dbReference type="SAM" id="MobiDB-lite"/>
    </source>
</evidence>
<dbReference type="KEGG" id="asem:NNL22_12055"/>
<dbReference type="InterPro" id="IPR010995">
    <property type="entry name" value="DNA_repair_Rad51/TF_NusA_a-hlx"/>
</dbReference>
<evidence type="ECO:0000313" key="3">
    <source>
        <dbReference type="EMBL" id="UZW73769.1"/>
    </source>
</evidence>
<feature type="coiled-coil region" evidence="1">
    <location>
        <begin position="16"/>
        <end position="87"/>
    </location>
</feature>
<sequence>MAKASKKVKSKGDKVLKEINAKLKSTQKDLQKQVDELTSQVKTLSKDPGRPARKLIKKLEKGYHKKVAELQDEFDERMESVLKLQEKVIAQLPKELAEKLNLTDGKAAKPAKKAAKAPAAKAKKVSPAKPKATKPKAAKPKATRAPKAPTIGSINGIGPVVEKKLAEAGFTTLEDLANTPANKLEALKQFEKTRGFSTWKEKAQALLDSK</sequence>
<feature type="compositionally biased region" description="Basic residues" evidence="2">
    <location>
        <begin position="109"/>
        <end position="144"/>
    </location>
</feature>
<dbReference type="Gene3D" id="1.10.150.20">
    <property type="entry name" value="5' to 3' exonuclease, C-terminal subdomain"/>
    <property type="match status" value="1"/>
</dbReference>
<keyword evidence="1" id="KW-0175">Coiled coil</keyword>
<evidence type="ECO:0000313" key="4">
    <source>
        <dbReference type="Proteomes" id="UP001164472"/>
    </source>
</evidence>
<gene>
    <name evidence="3" type="ORF">NNL22_12055</name>
</gene>
<reference evidence="3" key="1">
    <citation type="submission" date="2022-07" db="EMBL/GenBank/DDBJ databases">
        <title>Alkalimarinus sp. nov., isolated from gut of a Alitta virens.</title>
        <authorList>
            <person name="Yang A.I."/>
            <person name="Shin N.-R."/>
        </authorList>
    </citation>
    <scope>NUCLEOTIDE SEQUENCE</scope>
    <source>
        <strain evidence="3">FA028</strain>
    </source>
</reference>
<dbReference type="EMBL" id="CP101527">
    <property type="protein sequence ID" value="UZW73769.1"/>
    <property type="molecule type" value="Genomic_DNA"/>
</dbReference>
<dbReference type="GO" id="GO:0000166">
    <property type="term" value="F:nucleotide binding"/>
    <property type="evidence" value="ECO:0007669"/>
    <property type="project" value="InterPro"/>
</dbReference>
<dbReference type="AlphaFoldDB" id="A0A9E8HQ64"/>
<dbReference type="RefSeq" id="WP_251809910.1">
    <property type="nucleotide sequence ID" value="NZ_CP101527.1"/>
</dbReference>
<dbReference type="SUPFAM" id="SSF47794">
    <property type="entry name" value="Rad51 N-terminal domain-like"/>
    <property type="match status" value="1"/>
</dbReference>
<name>A0A9E8HQ64_9ALTE</name>